<dbReference type="Pfam" id="PF00682">
    <property type="entry name" value="HMGL-like"/>
    <property type="match status" value="1"/>
</dbReference>
<dbReference type="GO" id="GO:0046912">
    <property type="term" value="F:acyltransferase activity, acyl groups converted into alkyl on transfer"/>
    <property type="evidence" value="ECO:0007669"/>
    <property type="project" value="InterPro"/>
</dbReference>
<dbReference type="PANTHER" id="PTHR43538">
    <property type="entry name" value="ALPHA-IPM SYNTHASE/HOMOCITRATE SYNTHASE"/>
    <property type="match status" value="1"/>
</dbReference>
<protein>
    <recommendedName>
        <fullName evidence="3">Pyruvate carboxyltransferase domain-containing protein</fullName>
    </recommendedName>
</protein>
<dbReference type="PROSITE" id="PS50991">
    <property type="entry name" value="PYR_CT"/>
    <property type="match status" value="1"/>
</dbReference>
<name>A0A6L6U9U2_9FLAO</name>
<dbReference type="InterPro" id="IPR000891">
    <property type="entry name" value="PYR_CT"/>
</dbReference>
<sequence length="516" mass="58399">MKKEFKTLDCTLRDGGYYTNWDFNKDLVFDYCKTMEVLPIEYVEIGYRSTPLNGYLGEYFYCPKHVMAELKALMPTKKLTIILNEKDIRGHHVEELLKPCLKYIAMVRIAIDPKNFKRAIELAKAIKLMGFEVAFNVMYMSNWKQDSDFLNGLEGLEDTIDYFYMVDSFGGIMPNDVIDIMTLVKTKTNVKLGFHGHNNLEMALINTITSINEGCEIVDCTITGMGRGAGNLKTELFLTYLNKVKNIEIEYTKLGKVVALFEEMKKKHGWGTNLPYMFSGAFSLPQKQVMEWVGMNRYPMSSVVNALKNQTEDIKDNFKLPTLQKKEKIYNSAIILGGGKSAKNHNNAIKKLINKEKNVCLIHAGARNVSDYLDVKCDQFYALSGFESEKLLSNINDHTKLSQTCIYPPFPRVMGTVIPKEIKSISKELSSISFTKSSTESPLTIAIQIGLDLGVYNVFLVGFDGYDALINQTQQILAQENQAIINDLLLIKNLNVLALTPTKYKNLSTSSIYSLI</sequence>
<evidence type="ECO:0000256" key="1">
    <source>
        <dbReference type="ARBA" id="ARBA00029440"/>
    </source>
</evidence>
<accession>A0A6L6U9U2</accession>
<keyword evidence="5" id="KW-1185">Reference proteome</keyword>
<comment type="catalytic activity">
    <reaction evidence="2">
        <text>pyruvate + acetyl-CoA + H2O = (3R)-citramalate + CoA + H(+)</text>
        <dbReference type="Rhea" id="RHEA:19045"/>
        <dbReference type="ChEBI" id="CHEBI:15361"/>
        <dbReference type="ChEBI" id="CHEBI:15377"/>
        <dbReference type="ChEBI" id="CHEBI:15378"/>
        <dbReference type="ChEBI" id="CHEBI:30934"/>
        <dbReference type="ChEBI" id="CHEBI:57287"/>
        <dbReference type="ChEBI" id="CHEBI:57288"/>
        <dbReference type="EC" id="2.3.3.21"/>
    </reaction>
</comment>
<evidence type="ECO:0000259" key="3">
    <source>
        <dbReference type="PROSITE" id="PS50991"/>
    </source>
</evidence>
<dbReference type="GO" id="GO:0043714">
    <property type="term" value="F:(R)-citramalate synthase activity"/>
    <property type="evidence" value="ECO:0007669"/>
    <property type="project" value="UniProtKB-EC"/>
</dbReference>
<comment type="caution">
    <text evidence="4">The sequence shown here is derived from an EMBL/GenBank/DDBJ whole genome shotgun (WGS) entry which is preliminary data.</text>
</comment>
<evidence type="ECO:0000313" key="5">
    <source>
        <dbReference type="Proteomes" id="UP000478208"/>
    </source>
</evidence>
<dbReference type="InterPro" id="IPR013785">
    <property type="entry name" value="Aldolase_TIM"/>
</dbReference>
<dbReference type="Gene3D" id="3.20.20.70">
    <property type="entry name" value="Aldolase class I"/>
    <property type="match status" value="1"/>
</dbReference>
<dbReference type="InterPro" id="IPR005675">
    <property type="entry name" value="Citramal_synthase"/>
</dbReference>
<proteinExistence type="predicted"/>
<feature type="domain" description="Pyruvate carboxyltransferase" evidence="3">
    <location>
        <begin position="160"/>
        <end position="255"/>
    </location>
</feature>
<comment type="pathway">
    <text evidence="1">Amino-acid biosynthesis.</text>
</comment>
<dbReference type="SUPFAM" id="SSF51569">
    <property type="entry name" value="Aldolase"/>
    <property type="match status" value="1"/>
</dbReference>
<dbReference type="RefSeq" id="WP_157364138.1">
    <property type="nucleotide sequence ID" value="NZ_WOWS01000004.1"/>
</dbReference>
<organism evidence="4 5">
    <name type="scientific">Winogradskyella endarachnes</name>
    <dbReference type="NCBI Taxonomy" id="2681965"/>
    <lineage>
        <taxon>Bacteria</taxon>
        <taxon>Pseudomonadati</taxon>
        <taxon>Bacteroidota</taxon>
        <taxon>Flavobacteriia</taxon>
        <taxon>Flavobacteriales</taxon>
        <taxon>Flavobacteriaceae</taxon>
        <taxon>Winogradskyella</taxon>
    </lineage>
</organism>
<dbReference type="AlphaFoldDB" id="A0A6L6U9U2"/>
<evidence type="ECO:0000256" key="2">
    <source>
        <dbReference type="ARBA" id="ARBA00048263"/>
    </source>
</evidence>
<dbReference type="PANTHER" id="PTHR43538:SF1">
    <property type="entry name" value="(R)-CITRAMALATE SYNTHASE"/>
    <property type="match status" value="1"/>
</dbReference>
<dbReference type="EMBL" id="WOWS01000004">
    <property type="protein sequence ID" value="MUU79065.1"/>
    <property type="molecule type" value="Genomic_DNA"/>
</dbReference>
<evidence type="ECO:0000313" key="4">
    <source>
        <dbReference type="EMBL" id="MUU79065.1"/>
    </source>
</evidence>
<dbReference type="Proteomes" id="UP000478208">
    <property type="component" value="Unassembled WGS sequence"/>
</dbReference>
<dbReference type="CDD" id="cd07944">
    <property type="entry name" value="DRE_TIM_HOA_like"/>
    <property type="match status" value="1"/>
</dbReference>
<gene>
    <name evidence="4" type="ORF">GN138_11460</name>
</gene>
<dbReference type="GO" id="GO:0019752">
    <property type="term" value="P:carboxylic acid metabolic process"/>
    <property type="evidence" value="ECO:0007669"/>
    <property type="project" value="InterPro"/>
</dbReference>
<reference evidence="4 5" key="1">
    <citation type="submission" date="2019-12" db="EMBL/GenBank/DDBJ databases">
        <authorList>
            <person name="Li J."/>
        </authorList>
    </citation>
    <scope>NUCLEOTIDE SEQUENCE [LARGE SCALE GENOMIC DNA]</scope>
    <source>
        <strain evidence="4 5">HL2-2</strain>
    </source>
</reference>